<evidence type="ECO:0000256" key="3">
    <source>
        <dbReference type="ARBA" id="ARBA00022898"/>
    </source>
</evidence>
<dbReference type="InterPro" id="IPR022644">
    <property type="entry name" value="De-COase2_N"/>
</dbReference>
<comment type="similarity">
    <text evidence="2">Belongs to the Orn/Lys/Arg decarboxylase class-II family.</text>
</comment>
<evidence type="ECO:0000256" key="11">
    <source>
        <dbReference type="PIRSR" id="PIRSR600183-50"/>
    </source>
</evidence>
<feature type="active site" description="Proton donor" evidence="11">
    <location>
        <position position="340"/>
    </location>
</feature>
<feature type="compositionally biased region" description="Polar residues" evidence="12">
    <location>
        <begin position="417"/>
        <end position="435"/>
    </location>
</feature>
<dbReference type="InterPro" id="IPR022653">
    <property type="entry name" value="De-COase2_pyr-phos_BS"/>
</dbReference>
<dbReference type="AlphaFoldDB" id="A0AAW1DRP9"/>
<comment type="subunit">
    <text evidence="9">Homodimer. Only the dimer is catalytically active, as the active sites are constructed of residues from both monomers.</text>
</comment>
<dbReference type="GO" id="GO:0033387">
    <property type="term" value="P:putrescine biosynthetic process from arginine, via ornithine"/>
    <property type="evidence" value="ECO:0007669"/>
    <property type="project" value="TreeGrafter"/>
</dbReference>
<dbReference type="InterPro" id="IPR009006">
    <property type="entry name" value="Ala_racemase/Decarboxylase_C"/>
</dbReference>
<keyword evidence="5" id="KW-0456">Lyase</keyword>
<name>A0AAW1DRP9_9HEMI</name>
<evidence type="ECO:0000256" key="5">
    <source>
        <dbReference type="ARBA" id="ARBA00023239"/>
    </source>
</evidence>
<evidence type="ECO:0000259" key="13">
    <source>
        <dbReference type="Pfam" id="PF02784"/>
    </source>
</evidence>
<comment type="function">
    <text evidence="8">Catalyzes the first and rate-limiting step of polyamine biosynthesis that converts ornithine into putrescine, which is the precursor for the polyamines, spermidine and spermine. Polyamines are essential for cell proliferation and are implicated in cellular processes, ranging from DNA replication to apoptosis.</text>
</comment>
<dbReference type="PRINTS" id="PR01182">
    <property type="entry name" value="ORNDCRBXLASE"/>
</dbReference>
<dbReference type="InterPro" id="IPR002433">
    <property type="entry name" value="Orn_de-COase"/>
</dbReference>
<proteinExistence type="inferred from homology"/>
<comment type="catalytic activity">
    <reaction evidence="10">
        <text>L-ornithine + H(+) = putrescine + CO2</text>
        <dbReference type="Rhea" id="RHEA:22964"/>
        <dbReference type="ChEBI" id="CHEBI:15378"/>
        <dbReference type="ChEBI" id="CHEBI:16526"/>
        <dbReference type="ChEBI" id="CHEBI:46911"/>
        <dbReference type="ChEBI" id="CHEBI:326268"/>
        <dbReference type="EC" id="4.1.1.17"/>
    </reaction>
</comment>
<dbReference type="EC" id="4.1.1.17" evidence="7"/>
<dbReference type="Proteomes" id="UP001461498">
    <property type="component" value="Unassembled WGS sequence"/>
</dbReference>
<feature type="domain" description="Orn/DAP/Arg decarboxylase 2 N-terminal" evidence="13">
    <location>
        <begin position="42"/>
        <end position="275"/>
    </location>
</feature>
<evidence type="ECO:0000313" key="14">
    <source>
        <dbReference type="EMBL" id="KAK9511110.1"/>
    </source>
</evidence>
<evidence type="ECO:0000256" key="10">
    <source>
        <dbReference type="ARBA" id="ARBA00049127"/>
    </source>
</evidence>
<dbReference type="PANTHER" id="PTHR11482:SF6">
    <property type="entry name" value="ORNITHINE DECARBOXYLASE 1-RELATED"/>
    <property type="match status" value="1"/>
</dbReference>
<gene>
    <name evidence="14" type="ORF">O3M35_005738</name>
</gene>
<keyword evidence="4" id="KW-0620">Polyamine biosynthesis</keyword>
<dbReference type="Pfam" id="PF02784">
    <property type="entry name" value="Orn_Arg_deC_N"/>
    <property type="match status" value="1"/>
</dbReference>
<dbReference type="EMBL" id="JAPXFL010000002">
    <property type="protein sequence ID" value="KAK9511110.1"/>
    <property type="molecule type" value="Genomic_DNA"/>
</dbReference>
<comment type="pathway">
    <text evidence="6">Amine and polyamine biosynthesis; putrescine biosynthesis via L-ornithine pathway; putrescine from L-ornithine: step 1/1.</text>
</comment>
<evidence type="ECO:0000256" key="2">
    <source>
        <dbReference type="ARBA" id="ARBA00008872"/>
    </source>
</evidence>
<evidence type="ECO:0000313" key="15">
    <source>
        <dbReference type="Proteomes" id="UP001461498"/>
    </source>
</evidence>
<dbReference type="Gene3D" id="3.20.20.10">
    <property type="entry name" value="Alanine racemase"/>
    <property type="match status" value="1"/>
</dbReference>
<comment type="cofactor">
    <cofactor evidence="1 11">
        <name>pyridoxal 5'-phosphate</name>
        <dbReference type="ChEBI" id="CHEBI:597326"/>
    </cofactor>
</comment>
<dbReference type="PROSITE" id="PS00879">
    <property type="entry name" value="ODR_DC_2_2"/>
    <property type="match status" value="1"/>
</dbReference>
<organism evidence="14 15">
    <name type="scientific">Rhynocoris fuscipes</name>
    <dbReference type="NCBI Taxonomy" id="488301"/>
    <lineage>
        <taxon>Eukaryota</taxon>
        <taxon>Metazoa</taxon>
        <taxon>Ecdysozoa</taxon>
        <taxon>Arthropoda</taxon>
        <taxon>Hexapoda</taxon>
        <taxon>Insecta</taxon>
        <taxon>Pterygota</taxon>
        <taxon>Neoptera</taxon>
        <taxon>Paraneoptera</taxon>
        <taxon>Hemiptera</taxon>
        <taxon>Heteroptera</taxon>
        <taxon>Panheteroptera</taxon>
        <taxon>Cimicomorpha</taxon>
        <taxon>Reduviidae</taxon>
        <taxon>Harpactorinae</taxon>
        <taxon>Harpactorini</taxon>
        <taxon>Rhynocoris</taxon>
    </lineage>
</organism>
<reference evidence="14 15" key="1">
    <citation type="submission" date="2022-12" db="EMBL/GenBank/DDBJ databases">
        <title>Chromosome-level genome assembly of true bugs.</title>
        <authorList>
            <person name="Ma L."/>
            <person name="Li H."/>
        </authorList>
    </citation>
    <scope>NUCLEOTIDE SEQUENCE [LARGE SCALE GENOMIC DNA]</scope>
    <source>
        <strain evidence="14">Lab_2022b</strain>
    </source>
</reference>
<dbReference type="SUPFAM" id="SSF50621">
    <property type="entry name" value="Alanine racemase C-terminal domain-like"/>
    <property type="match status" value="1"/>
</dbReference>
<dbReference type="InterPro" id="IPR029066">
    <property type="entry name" value="PLP-binding_barrel"/>
</dbReference>
<evidence type="ECO:0000256" key="12">
    <source>
        <dbReference type="SAM" id="MobiDB-lite"/>
    </source>
</evidence>
<dbReference type="GO" id="GO:0005737">
    <property type="term" value="C:cytoplasm"/>
    <property type="evidence" value="ECO:0007669"/>
    <property type="project" value="TreeGrafter"/>
</dbReference>
<dbReference type="PRINTS" id="PR01179">
    <property type="entry name" value="ODADCRBXLASE"/>
</dbReference>
<dbReference type="Gene3D" id="2.40.37.10">
    <property type="entry name" value="Lyase, Ornithine Decarboxylase, Chain A, domain 1"/>
    <property type="match status" value="1"/>
</dbReference>
<keyword evidence="15" id="KW-1185">Reference proteome</keyword>
<evidence type="ECO:0000256" key="1">
    <source>
        <dbReference type="ARBA" id="ARBA00001933"/>
    </source>
</evidence>
<keyword evidence="3 11" id="KW-0663">Pyridoxal phosphate</keyword>
<comment type="caution">
    <text evidence="14">The sequence shown here is derived from an EMBL/GenBank/DDBJ whole genome shotgun (WGS) entry which is preliminary data.</text>
</comment>
<accession>A0AAW1DRP9</accession>
<evidence type="ECO:0000256" key="4">
    <source>
        <dbReference type="ARBA" id="ARBA00023115"/>
    </source>
</evidence>
<dbReference type="PROSITE" id="PS00878">
    <property type="entry name" value="ODR_DC_2_1"/>
    <property type="match status" value="1"/>
</dbReference>
<dbReference type="InterPro" id="IPR000183">
    <property type="entry name" value="Orn/DAP/Arg_de-COase"/>
</dbReference>
<evidence type="ECO:0000256" key="6">
    <source>
        <dbReference type="ARBA" id="ARBA00034115"/>
    </source>
</evidence>
<evidence type="ECO:0000256" key="8">
    <source>
        <dbReference type="ARBA" id="ARBA00037173"/>
    </source>
</evidence>
<feature type="modified residue" description="N6-(pyridoxal phosphate)lysine" evidence="11">
    <location>
        <position position="65"/>
    </location>
</feature>
<dbReference type="InterPro" id="IPR022657">
    <property type="entry name" value="De-COase2_CS"/>
</dbReference>
<dbReference type="FunFam" id="3.20.20.10:FF:000005">
    <property type="entry name" value="Ornithine decarboxylase"/>
    <property type="match status" value="1"/>
</dbReference>
<protein>
    <recommendedName>
        <fullName evidence="7">ornithine decarboxylase</fullName>
        <ecNumber evidence="7">4.1.1.17</ecNumber>
    </recommendedName>
</protein>
<dbReference type="CDD" id="cd00622">
    <property type="entry name" value="PLPDE_III_ODC"/>
    <property type="match status" value="1"/>
</dbReference>
<dbReference type="SUPFAM" id="SSF51419">
    <property type="entry name" value="PLP-binding barrel"/>
    <property type="match status" value="1"/>
</dbReference>
<dbReference type="GO" id="GO:0004586">
    <property type="term" value="F:ornithine decarboxylase activity"/>
    <property type="evidence" value="ECO:0007669"/>
    <property type="project" value="UniProtKB-EC"/>
</dbReference>
<evidence type="ECO:0000256" key="7">
    <source>
        <dbReference type="ARBA" id="ARBA00034138"/>
    </source>
</evidence>
<feature type="region of interest" description="Disordered" evidence="12">
    <location>
        <begin position="417"/>
        <end position="446"/>
    </location>
</feature>
<dbReference type="PANTHER" id="PTHR11482">
    <property type="entry name" value="ARGININE/DIAMINOPIMELATE/ORNITHINE DECARBOXYLASE"/>
    <property type="match status" value="1"/>
</dbReference>
<evidence type="ECO:0000256" key="9">
    <source>
        <dbReference type="ARBA" id="ARBA00046672"/>
    </source>
</evidence>
<sequence length="446" mass="49711">MKIEKEEMISVLDEGVVVRDVLKDIAMSGTQDDDAFFVMSVGDVIKQYETWTKMLPTVKPYYAVKCNDSLVVLQIMNALGANFDCASKGEISKVLELGVSPDRIIYANPAKMKSHLTYAAEKNVNLLTFDSVNELYKIKMIHPNARIILRISADSYDSQCPAMSMKFGVNPDTEAYSLLKEAISLGLNVVGISFHVGSGCRETDAYGRALASVKNLFNQARDGLGLKMTIVDIGGGFQNCNFDKTCATLNRAFSDYFQDDPDVKFIAEPGRFMVASAYTLATQIHSMRINNNQTMFYINDGVYGSFNCLLYDHASVTPIPLKENTFGSPLITCSVWGPTCDSLDLISEDCLLPSCLNIGDWILFESMGAYTIPTSTKFNGFLPPKVHHICDYENWCRIKESLPNIIDNYTYQQTPHWKHQQNTTNSNGYENSPSTGYLLHPIPTPH</sequence>